<reference evidence="2 3" key="1">
    <citation type="submission" date="2014-04" db="EMBL/GenBank/DDBJ databases">
        <title>Draft Genome Sequence of Synergistes jonesii.</title>
        <authorList>
            <person name="Coil D.A."/>
            <person name="Eisen J.A."/>
            <person name="Holland-Moritz H.E."/>
        </authorList>
    </citation>
    <scope>NUCLEOTIDE SEQUENCE [LARGE SCALE GENOMIC DNA]</scope>
    <source>
        <strain evidence="2 3">78-1</strain>
    </source>
</reference>
<gene>
    <name evidence="2" type="ORF">EH55_01300</name>
</gene>
<organism evidence="2 3">
    <name type="scientific">Synergistes jonesii</name>
    <dbReference type="NCBI Taxonomy" id="2754"/>
    <lineage>
        <taxon>Bacteria</taxon>
        <taxon>Thermotogati</taxon>
        <taxon>Synergistota</taxon>
        <taxon>Synergistia</taxon>
        <taxon>Synergistales</taxon>
        <taxon>Synergistaceae</taxon>
        <taxon>Synergistes</taxon>
    </lineage>
</organism>
<sequence length="134" mass="14621">MANAIVGTLSVEIKNLLGLRFAAGAPILIGPGNIRHMLSRHPYEYAKYGESIPSIVESPDYVGINTKDGSIEYIKEYPENREFIKAAVRASGEGSLFVRSLYVVSGVKILRFVNSGRLRRPPAPAHPPAQDAKT</sequence>
<dbReference type="Proteomes" id="UP000027665">
    <property type="component" value="Unassembled WGS sequence"/>
</dbReference>
<dbReference type="GeneID" id="90983176"/>
<dbReference type="EMBL" id="JMKI01000018">
    <property type="protein sequence ID" value="KEJ92725.1"/>
    <property type="molecule type" value="Genomic_DNA"/>
</dbReference>
<dbReference type="AlphaFoldDB" id="A0A073IT24"/>
<dbReference type="eggNOG" id="ENOG5032RSW">
    <property type="taxonomic scope" value="Bacteria"/>
</dbReference>
<dbReference type="Pfam" id="PF18812">
    <property type="entry name" value="PBECR3"/>
    <property type="match status" value="1"/>
</dbReference>
<comment type="caution">
    <text evidence="2">The sequence shown here is derived from an EMBL/GenBank/DDBJ whole genome shotgun (WGS) entry which is preliminary data.</text>
</comment>
<protein>
    <recommendedName>
        <fullName evidence="1">Phage-Barnase-EndoU-ColicinE5/D-RelE like nuclease 3 domain-containing protein</fullName>
    </recommendedName>
</protein>
<dbReference type="InterPro" id="IPR041301">
    <property type="entry name" value="PBECR3"/>
</dbReference>
<name>A0A073IT24_9BACT</name>
<dbReference type="RefSeq" id="WP_051682649.1">
    <property type="nucleotide sequence ID" value="NZ_JMKI01000018.1"/>
</dbReference>
<accession>A0A073IT24</accession>
<evidence type="ECO:0000313" key="2">
    <source>
        <dbReference type="EMBL" id="KEJ92725.1"/>
    </source>
</evidence>
<dbReference type="OrthoDB" id="1683148at2"/>
<evidence type="ECO:0000313" key="3">
    <source>
        <dbReference type="Proteomes" id="UP000027665"/>
    </source>
</evidence>
<feature type="domain" description="Phage-Barnase-EndoU-ColicinE5/D-RelE like nuclease 3" evidence="1">
    <location>
        <begin position="5"/>
        <end position="109"/>
    </location>
</feature>
<keyword evidence="3" id="KW-1185">Reference proteome</keyword>
<proteinExistence type="predicted"/>
<evidence type="ECO:0000259" key="1">
    <source>
        <dbReference type="Pfam" id="PF18812"/>
    </source>
</evidence>